<sequence length="61" mass="6587">MGAGHTLCLEAKKRNGMTLLYSSIASRPALLRQAMNDAIVYSGALRNLPIAFGARFGTHPR</sequence>
<dbReference type="EMBL" id="VSRR010111526">
    <property type="protein sequence ID" value="MPC97808.1"/>
    <property type="molecule type" value="Genomic_DNA"/>
</dbReference>
<protein>
    <submittedName>
        <fullName evidence="1">Uncharacterized protein</fullName>
    </submittedName>
</protein>
<proteinExistence type="predicted"/>
<evidence type="ECO:0000313" key="1">
    <source>
        <dbReference type="EMBL" id="MPC97808.1"/>
    </source>
</evidence>
<dbReference type="Proteomes" id="UP000324222">
    <property type="component" value="Unassembled WGS sequence"/>
</dbReference>
<name>A0A5B7JXU5_PORTR</name>
<accession>A0A5B7JXU5</accession>
<keyword evidence="2" id="KW-1185">Reference proteome</keyword>
<dbReference type="AlphaFoldDB" id="A0A5B7JXU5"/>
<organism evidence="1 2">
    <name type="scientific">Portunus trituberculatus</name>
    <name type="common">Swimming crab</name>
    <name type="synonym">Neptunus trituberculatus</name>
    <dbReference type="NCBI Taxonomy" id="210409"/>
    <lineage>
        <taxon>Eukaryota</taxon>
        <taxon>Metazoa</taxon>
        <taxon>Ecdysozoa</taxon>
        <taxon>Arthropoda</taxon>
        <taxon>Crustacea</taxon>
        <taxon>Multicrustacea</taxon>
        <taxon>Malacostraca</taxon>
        <taxon>Eumalacostraca</taxon>
        <taxon>Eucarida</taxon>
        <taxon>Decapoda</taxon>
        <taxon>Pleocyemata</taxon>
        <taxon>Brachyura</taxon>
        <taxon>Eubrachyura</taxon>
        <taxon>Portunoidea</taxon>
        <taxon>Portunidae</taxon>
        <taxon>Portuninae</taxon>
        <taxon>Portunus</taxon>
    </lineage>
</organism>
<evidence type="ECO:0000313" key="2">
    <source>
        <dbReference type="Proteomes" id="UP000324222"/>
    </source>
</evidence>
<comment type="caution">
    <text evidence="1">The sequence shown here is derived from an EMBL/GenBank/DDBJ whole genome shotgun (WGS) entry which is preliminary data.</text>
</comment>
<gene>
    <name evidence="1" type="ORF">E2C01_093143</name>
</gene>
<reference evidence="1 2" key="1">
    <citation type="submission" date="2019-05" db="EMBL/GenBank/DDBJ databases">
        <title>Another draft genome of Portunus trituberculatus and its Hox gene families provides insights of decapod evolution.</title>
        <authorList>
            <person name="Jeong J.-H."/>
            <person name="Song I."/>
            <person name="Kim S."/>
            <person name="Choi T."/>
            <person name="Kim D."/>
            <person name="Ryu S."/>
            <person name="Kim W."/>
        </authorList>
    </citation>
    <scope>NUCLEOTIDE SEQUENCE [LARGE SCALE GENOMIC DNA]</scope>
    <source>
        <tissue evidence="1">Muscle</tissue>
    </source>
</reference>